<dbReference type="RefSeq" id="WP_063477905.1">
    <property type="nucleotide sequence ID" value="NZ_CP147845.1"/>
</dbReference>
<dbReference type="EMBL" id="LWMH01000001">
    <property type="protein sequence ID" value="KZS45707.1"/>
    <property type="molecule type" value="Genomic_DNA"/>
</dbReference>
<gene>
    <name evidence="1" type="ORF">AWU65_07160</name>
</gene>
<evidence type="ECO:0000313" key="2">
    <source>
        <dbReference type="Proteomes" id="UP000076796"/>
    </source>
</evidence>
<keyword evidence="2" id="KW-1185">Reference proteome</keyword>
<dbReference type="Proteomes" id="UP000076796">
    <property type="component" value="Unassembled WGS sequence"/>
</dbReference>
<dbReference type="GeneID" id="97552969"/>
<sequence length="126" mass="14249">MITAPDVWPLVKLRLGLENDTHKSLAELYIEELGQRIRHDINQQRIPDGLLHTWAAMASAALSAEQGQILFPLPEQVKAQEVSIGDTSVKTSLVTPVAPPRPTVAVMDQVVFDYRIDLNHYRKLRW</sequence>
<accession>A0A163HY43</accession>
<protein>
    <submittedName>
        <fullName evidence="1">Uncharacterized protein</fullName>
    </submittedName>
</protein>
<name>A0A163HY43_9BACL</name>
<dbReference type="AlphaFoldDB" id="A0A163HY43"/>
<comment type="caution">
    <text evidence="1">The sequence shown here is derived from an EMBL/GenBank/DDBJ whole genome shotgun (WGS) entry which is preliminary data.</text>
</comment>
<dbReference type="OrthoDB" id="2229600at2"/>
<evidence type="ECO:0000313" key="1">
    <source>
        <dbReference type="EMBL" id="KZS45707.1"/>
    </source>
</evidence>
<reference evidence="1" key="1">
    <citation type="journal article" date="2016" name="Genome Announc.">
        <title>Draft genomes of two strains of Paenibacillus glucanolyticus with capability to degrade lignocellulose.</title>
        <authorList>
            <person name="Mathews S.L."/>
            <person name="Pawlak J."/>
            <person name="Grunden A.M."/>
        </authorList>
    </citation>
    <scope>NUCLEOTIDE SEQUENCE [LARGE SCALE GENOMIC DNA]</scope>
    <source>
        <strain evidence="1">SLM1</strain>
    </source>
</reference>
<organism evidence="1 2">
    <name type="scientific">Paenibacillus glucanolyticus</name>
    <dbReference type="NCBI Taxonomy" id="59843"/>
    <lineage>
        <taxon>Bacteria</taxon>
        <taxon>Bacillati</taxon>
        <taxon>Bacillota</taxon>
        <taxon>Bacilli</taxon>
        <taxon>Bacillales</taxon>
        <taxon>Paenibacillaceae</taxon>
        <taxon>Paenibacillus</taxon>
    </lineage>
</organism>
<proteinExistence type="predicted"/>